<proteinExistence type="predicted"/>
<reference evidence="2 3" key="1">
    <citation type="journal article" date="2023" name="G3 (Bethesda)">
        <title>A chromosome-level genome assembly of Zasmidium syzygii isolated from banana leaves.</title>
        <authorList>
            <person name="van Westerhoven A.C."/>
            <person name="Mehrabi R."/>
            <person name="Talebi R."/>
            <person name="Steentjes M.B.F."/>
            <person name="Corcolon B."/>
            <person name="Chong P.A."/>
            <person name="Kema G.H.J."/>
            <person name="Seidl M.F."/>
        </authorList>
    </citation>
    <scope>NUCLEOTIDE SEQUENCE [LARGE SCALE GENOMIC DNA]</scope>
    <source>
        <strain evidence="2 3">P124</strain>
    </source>
</reference>
<feature type="domain" description="Aminoglycoside phosphotransferase" evidence="1">
    <location>
        <begin position="29"/>
        <end position="66"/>
    </location>
</feature>
<dbReference type="Pfam" id="PF01636">
    <property type="entry name" value="APH"/>
    <property type="match status" value="1"/>
</dbReference>
<dbReference type="PANTHER" id="PTHR21310:SF59">
    <property type="entry name" value="AMINOGLYCOSIDE PHOSPHOTRANSFERASE DOMAIN-CONTAINING PROTEIN"/>
    <property type="match status" value="1"/>
</dbReference>
<gene>
    <name evidence="2" type="ORF">PRZ48_003758</name>
</gene>
<evidence type="ECO:0000313" key="2">
    <source>
        <dbReference type="EMBL" id="KAK4505793.1"/>
    </source>
</evidence>
<dbReference type="EMBL" id="JAXOVC010000002">
    <property type="protein sequence ID" value="KAK4505793.1"/>
    <property type="molecule type" value="Genomic_DNA"/>
</dbReference>
<comment type="caution">
    <text evidence="2">The sequence shown here is derived from an EMBL/GenBank/DDBJ whole genome shotgun (WGS) entry which is preliminary data.</text>
</comment>
<name>A0ABR0EY64_ZASCE</name>
<evidence type="ECO:0000259" key="1">
    <source>
        <dbReference type="Pfam" id="PF01636"/>
    </source>
</evidence>
<evidence type="ECO:0000313" key="3">
    <source>
        <dbReference type="Proteomes" id="UP001305779"/>
    </source>
</evidence>
<dbReference type="PANTHER" id="PTHR21310">
    <property type="entry name" value="AMINOGLYCOSIDE PHOSPHOTRANSFERASE-RELATED-RELATED"/>
    <property type="match status" value="1"/>
</dbReference>
<dbReference type="InterPro" id="IPR011009">
    <property type="entry name" value="Kinase-like_dom_sf"/>
</dbReference>
<accession>A0ABR0EY64</accession>
<dbReference type="InterPro" id="IPR051678">
    <property type="entry name" value="AGP_Transferase"/>
</dbReference>
<protein>
    <recommendedName>
        <fullName evidence="1">Aminoglycoside phosphotransferase domain-containing protein</fullName>
    </recommendedName>
</protein>
<keyword evidence="3" id="KW-1185">Reference proteome</keyword>
<dbReference type="Gene3D" id="3.90.1200.10">
    <property type="match status" value="1"/>
</dbReference>
<sequence>MLENGLPTRWLRSRARVVRRGYDSGLLDRLSVVLNHGDLLPSNIMVDRESWRLTGLVDWAEAEYLPVGMALYGIEHLLGFFDNKRKVFVYYEQANTLRDIFWQRLKDEIPELRDKAMWEAVFLSRDIGILLWHGIAWDDGRLDRVVDYENDTEELAYLESFLEGSPQGSRESKL</sequence>
<organism evidence="2 3">
    <name type="scientific">Zasmidium cellare</name>
    <name type="common">Wine cellar mold</name>
    <name type="synonym">Racodium cellare</name>
    <dbReference type="NCBI Taxonomy" id="395010"/>
    <lineage>
        <taxon>Eukaryota</taxon>
        <taxon>Fungi</taxon>
        <taxon>Dikarya</taxon>
        <taxon>Ascomycota</taxon>
        <taxon>Pezizomycotina</taxon>
        <taxon>Dothideomycetes</taxon>
        <taxon>Dothideomycetidae</taxon>
        <taxon>Mycosphaerellales</taxon>
        <taxon>Mycosphaerellaceae</taxon>
        <taxon>Zasmidium</taxon>
    </lineage>
</organism>
<dbReference type="SUPFAM" id="SSF56112">
    <property type="entry name" value="Protein kinase-like (PK-like)"/>
    <property type="match status" value="1"/>
</dbReference>
<dbReference type="InterPro" id="IPR002575">
    <property type="entry name" value="Aminoglycoside_PTrfase"/>
</dbReference>
<dbReference type="Proteomes" id="UP001305779">
    <property type="component" value="Unassembled WGS sequence"/>
</dbReference>